<sequence>MKTEALGVHMPVTIKTITPLHIGSGEVLSPLADYWMDDKKNIHLINQDAFSQLIQKKNRTNEYVKFATAIANENKTNALSNFAKTFLDEEISALSEKIIFKSFGINNPIKIDCCLQTEGKPFVPGSSLKGAIKTILLLNWLNSGEEESDNILDKFLDALNEAVVNNNTWKVEESYIHDVEEKLFGVLKGNARMPASCLRIPDTNSIELSDIVIYKVDRFNLFKAETADSSISVLKQCIPKQYAFQTSIYLDFYSVKKQEHHFAFREITSKQKLFATINKASLSVLEHEYFIMSSNKVTARLKEYDSHLGRIKSAIEESNNQKAFLRLGFGKLQFYQTIALSILKYFDYDDENREWNNYLRYCNKFKKDISSFYPVTRVLTSIGQEPLGWVELS</sequence>
<protein>
    <recommendedName>
        <fullName evidence="3">CRISPR system Cms protein Csm5</fullName>
    </recommendedName>
    <alternativeName>
        <fullName evidence="6">CRISPR type III A-associated protein Csm5</fullName>
    </alternativeName>
</protein>
<keyword evidence="4" id="KW-0694">RNA-binding</keyword>
<dbReference type="InterPro" id="IPR010173">
    <property type="entry name" value="CRISPR-assoc_Csm5"/>
</dbReference>
<dbReference type="InterPro" id="IPR005537">
    <property type="entry name" value="RAMP_III_fam"/>
</dbReference>
<reference evidence="8 9" key="1">
    <citation type="submission" date="2016-10" db="EMBL/GenBank/DDBJ databases">
        <authorList>
            <person name="de Groot N.N."/>
        </authorList>
    </citation>
    <scope>NUCLEOTIDE SEQUENCE [LARGE SCALE GENOMIC DNA]</scope>
    <source>
        <strain evidence="8 9">DSM 28286</strain>
    </source>
</reference>
<comment type="similarity">
    <text evidence="2">Belongs to the CRISPR-associated Csm5 family.</text>
</comment>
<dbReference type="PANTHER" id="PTHR38007">
    <property type="entry name" value="CRISPR SYSTEM CMS PROTEIN CSM5"/>
    <property type="match status" value="1"/>
</dbReference>
<evidence type="ECO:0000256" key="4">
    <source>
        <dbReference type="ARBA" id="ARBA00022884"/>
    </source>
</evidence>
<dbReference type="EMBL" id="FOXQ01000002">
    <property type="protein sequence ID" value="SFP83127.1"/>
    <property type="molecule type" value="Genomic_DNA"/>
</dbReference>
<evidence type="ECO:0000256" key="2">
    <source>
        <dbReference type="ARBA" id="ARBA00006680"/>
    </source>
</evidence>
<dbReference type="NCBIfam" id="TIGR01899">
    <property type="entry name" value="cas_TM1807_csm5"/>
    <property type="match status" value="1"/>
</dbReference>
<evidence type="ECO:0000256" key="3">
    <source>
        <dbReference type="ARBA" id="ARBA00016113"/>
    </source>
</evidence>
<name>A0A1I5TKG7_9BACT</name>
<evidence type="ECO:0000256" key="1">
    <source>
        <dbReference type="ARBA" id="ARBA00003088"/>
    </source>
</evidence>
<keyword evidence="9" id="KW-1185">Reference proteome</keyword>
<accession>A0A1I5TKG7</accession>
<evidence type="ECO:0000259" key="7">
    <source>
        <dbReference type="Pfam" id="PF03787"/>
    </source>
</evidence>
<dbReference type="Pfam" id="PF03787">
    <property type="entry name" value="RAMPs"/>
    <property type="match status" value="1"/>
</dbReference>
<proteinExistence type="inferred from homology"/>
<evidence type="ECO:0000256" key="5">
    <source>
        <dbReference type="ARBA" id="ARBA00023118"/>
    </source>
</evidence>
<dbReference type="OrthoDB" id="24360at2"/>
<keyword evidence="5" id="KW-0051">Antiviral defense</keyword>
<dbReference type="GO" id="GO:0051607">
    <property type="term" value="P:defense response to virus"/>
    <property type="evidence" value="ECO:0007669"/>
    <property type="project" value="UniProtKB-KW"/>
</dbReference>
<gene>
    <name evidence="8" type="ORF">SAMN05444277_102162</name>
</gene>
<organism evidence="8 9">
    <name type="scientific">Parafilimonas terrae</name>
    <dbReference type="NCBI Taxonomy" id="1465490"/>
    <lineage>
        <taxon>Bacteria</taxon>
        <taxon>Pseudomonadati</taxon>
        <taxon>Bacteroidota</taxon>
        <taxon>Chitinophagia</taxon>
        <taxon>Chitinophagales</taxon>
        <taxon>Chitinophagaceae</taxon>
        <taxon>Parafilimonas</taxon>
    </lineage>
</organism>
<evidence type="ECO:0000313" key="8">
    <source>
        <dbReference type="EMBL" id="SFP83127.1"/>
    </source>
</evidence>
<dbReference type="STRING" id="1465490.SAMN05444277_102162"/>
<dbReference type="GO" id="GO:0003723">
    <property type="term" value="F:RNA binding"/>
    <property type="evidence" value="ECO:0007669"/>
    <property type="project" value="UniProtKB-KW"/>
</dbReference>
<dbReference type="AlphaFoldDB" id="A0A1I5TKG7"/>
<evidence type="ECO:0000256" key="6">
    <source>
        <dbReference type="ARBA" id="ARBA00031720"/>
    </source>
</evidence>
<evidence type="ECO:0000313" key="9">
    <source>
        <dbReference type="Proteomes" id="UP000199031"/>
    </source>
</evidence>
<feature type="domain" description="CRISPR type III-associated protein" evidence="7">
    <location>
        <begin position="13"/>
        <end position="328"/>
    </location>
</feature>
<dbReference type="PANTHER" id="PTHR38007:SF1">
    <property type="entry name" value="CRISPR SYSTEM CMS PROTEIN CSM5"/>
    <property type="match status" value="1"/>
</dbReference>
<dbReference type="RefSeq" id="WP_090655738.1">
    <property type="nucleotide sequence ID" value="NZ_FOXQ01000002.1"/>
</dbReference>
<dbReference type="Proteomes" id="UP000199031">
    <property type="component" value="Unassembled WGS sequence"/>
</dbReference>
<comment type="function">
    <text evidence="1">This subunit might be involved in maturation of a crRNA intermediate to its mature form.</text>
</comment>